<dbReference type="EMBL" id="MHSN01000037">
    <property type="protein sequence ID" value="OHA43969.1"/>
    <property type="molecule type" value="Genomic_DNA"/>
</dbReference>
<protein>
    <recommendedName>
        <fullName evidence="1">R3H domain-containing protein</fullName>
    </recommendedName>
</protein>
<evidence type="ECO:0000259" key="1">
    <source>
        <dbReference type="PROSITE" id="PS51061"/>
    </source>
</evidence>
<dbReference type="InterPro" id="IPR039247">
    <property type="entry name" value="KhpB"/>
</dbReference>
<dbReference type="Pfam" id="PF01424">
    <property type="entry name" value="R3H"/>
    <property type="match status" value="1"/>
</dbReference>
<gene>
    <name evidence="2" type="ORF">A3G59_01475</name>
</gene>
<dbReference type="InterPro" id="IPR036867">
    <property type="entry name" value="R3H_dom_sf"/>
</dbReference>
<reference evidence="2 3" key="1">
    <citation type="journal article" date="2016" name="Nat. Commun.">
        <title>Thousands of microbial genomes shed light on interconnected biogeochemical processes in an aquifer system.</title>
        <authorList>
            <person name="Anantharaman K."/>
            <person name="Brown C.T."/>
            <person name="Hug L.A."/>
            <person name="Sharon I."/>
            <person name="Castelle C.J."/>
            <person name="Probst A.J."/>
            <person name="Thomas B.C."/>
            <person name="Singh A."/>
            <person name="Wilkins M.J."/>
            <person name="Karaoz U."/>
            <person name="Brodie E.L."/>
            <person name="Williams K.H."/>
            <person name="Hubbard S.S."/>
            <person name="Banfield J.F."/>
        </authorList>
    </citation>
    <scope>NUCLEOTIDE SEQUENCE [LARGE SCALE GENOMIC DNA]</scope>
</reference>
<dbReference type="SMART" id="SM00393">
    <property type="entry name" value="R3H"/>
    <property type="match status" value="1"/>
</dbReference>
<dbReference type="GO" id="GO:0003723">
    <property type="term" value="F:RNA binding"/>
    <property type="evidence" value="ECO:0007669"/>
    <property type="project" value="InterPro"/>
</dbReference>
<proteinExistence type="predicted"/>
<dbReference type="PANTHER" id="PTHR35800">
    <property type="entry name" value="PROTEIN JAG"/>
    <property type="match status" value="1"/>
</dbReference>
<dbReference type="AlphaFoldDB" id="A0A1G2P8C4"/>
<dbReference type="PANTHER" id="PTHR35800:SF1">
    <property type="entry name" value="RNA-BINDING PROTEIN KHPB"/>
    <property type="match status" value="1"/>
</dbReference>
<name>A0A1G2P8C4_9BACT</name>
<dbReference type="PROSITE" id="PS51061">
    <property type="entry name" value="R3H"/>
    <property type="match status" value="1"/>
</dbReference>
<feature type="domain" description="R3H" evidence="1">
    <location>
        <begin position="87"/>
        <end position="153"/>
    </location>
</feature>
<dbReference type="SUPFAM" id="SSF82708">
    <property type="entry name" value="R3H domain"/>
    <property type="match status" value="1"/>
</dbReference>
<evidence type="ECO:0000313" key="2">
    <source>
        <dbReference type="EMBL" id="OHA43969.1"/>
    </source>
</evidence>
<dbReference type="Gene3D" id="3.30.1370.50">
    <property type="entry name" value="R3H-like domain"/>
    <property type="match status" value="1"/>
</dbReference>
<accession>A0A1G2P8C4</accession>
<organism evidence="2 3">
    <name type="scientific">Candidatus Taylorbacteria bacterium RIFCSPLOWO2_12_FULL_47_20</name>
    <dbReference type="NCBI Taxonomy" id="1802335"/>
    <lineage>
        <taxon>Bacteria</taxon>
        <taxon>Candidatus Tayloriibacteriota</taxon>
    </lineage>
</organism>
<sequence length="162" mass="17957">MTSQLIIEIIGAVLGKMGIVFESIEELEAPASHGMKRYVIKTGESGLLIGAKGVNFSALNHVVKKMVSKKTGGEEVRFVLDVNDYNKKIADELATKVTILRERALSLKADIELDPMSPFERMLVHTMCEGVANIKTESRGEGLNRRVVIRYIEHNQQPPVLP</sequence>
<comment type="caution">
    <text evidence="2">The sequence shown here is derived from an EMBL/GenBank/DDBJ whole genome shotgun (WGS) entry which is preliminary data.</text>
</comment>
<dbReference type="Gene3D" id="3.30.300.20">
    <property type="match status" value="1"/>
</dbReference>
<dbReference type="InterPro" id="IPR001374">
    <property type="entry name" value="R3H_dom"/>
</dbReference>
<dbReference type="STRING" id="1802335.A3G59_01475"/>
<evidence type="ECO:0000313" key="3">
    <source>
        <dbReference type="Proteomes" id="UP000176881"/>
    </source>
</evidence>
<dbReference type="InterPro" id="IPR015946">
    <property type="entry name" value="KH_dom-like_a/b"/>
</dbReference>
<dbReference type="Proteomes" id="UP000176881">
    <property type="component" value="Unassembled WGS sequence"/>
</dbReference>